<gene>
    <name evidence="6" type="ORF">A6R68_15545</name>
</gene>
<dbReference type="OrthoDB" id="8963224at2759"/>
<keyword evidence="4" id="KW-0325">Glycoprotein</keyword>
<keyword evidence="5" id="KW-0812">Transmembrane</keyword>
<dbReference type="InterPro" id="IPR013783">
    <property type="entry name" value="Ig-like_fold"/>
</dbReference>
<dbReference type="AlphaFoldDB" id="A0A1A6H6H8"/>
<evidence type="ECO:0000256" key="4">
    <source>
        <dbReference type="ARBA" id="ARBA00023180"/>
    </source>
</evidence>
<dbReference type="PANTHER" id="PTHR12080">
    <property type="entry name" value="SIGNALING LYMPHOCYTIC ACTIVATION MOLECULE"/>
    <property type="match status" value="1"/>
</dbReference>
<keyword evidence="2" id="KW-0732">Signal</keyword>
<protein>
    <recommendedName>
        <fullName evidence="8">Ig-like domain-containing protein</fullName>
    </recommendedName>
</protein>
<keyword evidence="5" id="KW-1133">Transmembrane helix</keyword>
<comment type="subcellular location">
    <subcellularLocation>
        <location evidence="1">Membrane</location>
    </subcellularLocation>
</comment>
<accession>A0A1A6H6H8</accession>
<dbReference type="InterPro" id="IPR015631">
    <property type="entry name" value="CD2/SLAM_rcpt"/>
</dbReference>
<dbReference type="FunFam" id="2.60.40.10:FF:000470">
    <property type="entry name" value="SLAM family member 7"/>
    <property type="match status" value="1"/>
</dbReference>
<evidence type="ECO:0000313" key="7">
    <source>
        <dbReference type="Proteomes" id="UP000092124"/>
    </source>
</evidence>
<evidence type="ECO:0000256" key="3">
    <source>
        <dbReference type="ARBA" id="ARBA00023136"/>
    </source>
</evidence>
<organism evidence="6 7">
    <name type="scientific">Neotoma lepida</name>
    <name type="common">Desert woodrat</name>
    <dbReference type="NCBI Taxonomy" id="56216"/>
    <lineage>
        <taxon>Eukaryota</taxon>
        <taxon>Metazoa</taxon>
        <taxon>Chordata</taxon>
        <taxon>Craniata</taxon>
        <taxon>Vertebrata</taxon>
        <taxon>Euteleostomi</taxon>
        <taxon>Mammalia</taxon>
        <taxon>Eutheria</taxon>
        <taxon>Euarchontoglires</taxon>
        <taxon>Glires</taxon>
        <taxon>Rodentia</taxon>
        <taxon>Myomorpha</taxon>
        <taxon>Muroidea</taxon>
        <taxon>Cricetidae</taxon>
        <taxon>Neotominae</taxon>
        <taxon>Neotoma</taxon>
    </lineage>
</organism>
<dbReference type="Gene3D" id="2.60.40.10">
    <property type="entry name" value="Immunoglobulins"/>
    <property type="match status" value="1"/>
</dbReference>
<evidence type="ECO:0000256" key="2">
    <source>
        <dbReference type="ARBA" id="ARBA00022729"/>
    </source>
</evidence>
<sequence>MDAQDKNGTCIINLTCSMEEGGDNVTYSWKAIGQEVNETHDGAILPISWRLGEKDKTLICMARNPISHSSSTPIFAQNLCEGAAKDLYSPRLILYILPTFIVPSLLVLVILLTMWTEKGKGCKDDMEKVDSHKEKPNFCPHLEENTEYDTIPYVNEMRLEEEAANTLYSTVQIPKAVKSPSSLPAMPHMPKTLKFENII</sequence>
<dbReference type="PANTHER" id="PTHR12080:SF46">
    <property type="entry name" value="SLAM FAMILY MEMBER 7"/>
    <property type="match status" value="1"/>
</dbReference>
<keyword evidence="3 5" id="KW-0472">Membrane</keyword>
<dbReference type="Proteomes" id="UP000092124">
    <property type="component" value="Unassembled WGS sequence"/>
</dbReference>
<proteinExistence type="predicted"/>
<evidence type="ECO:0000256" key="5">
    <source>
        <dbReference type="SAM" id="Phobius"/>
    </source>
</evidence>
<evidence type="ECO:0000256" key="1">
    <source>
        <dbReference type="ARBA" id="ARBA00004370"/>
    </source>
</evidence>
<dbReference type="GO" id="GO:0009897">
    <property type="term" value="C:external side of plasma membrane"/>
    <property type="evidence" value="ECO:0007669"/>
    <property type="project" value="TreeGrafter"/>
</dbReference>
<keyword evidence="7" id="KW-1185">Reference proteome</keyword>
<comment type="caution">
    <text evidence="6">The sequence shown here is derived from an EMBL/GenBank/DDBJ whole genome shotgun (WGS) entry which is preliminary data.</text>
</comment>
<dbReference type="EMBL" id="LZPO01044568">
    <property type="protein sequence ID" value="OBS73916.1"/>
    <property type="molecule type" value="Genomic_DNA"/>
</dbReference>
<evidence type="ECO:0000313" key="6">
    <source>
        <dbReference type="EMBL" id="OBS73916.1"/>
    </source>
</evidence>
<evidence type="ECO:0008006" key="8">
    <source>
        <dbReference type="Google" id="ProtNLM"/>
    </source>
</evidence>
<name>A0A1A6H6H8_NEOLE</name>
<feature type="transmembrane region" description="Helical" evidence="5">
    <location>
        <begin position="92"/>
        <end position="115"/>
    </location>
</feature>
<reference evidence="6 7" key="1">
    <citation type="submission" date="2016-06" db="EMBL/GenBank/DDBJ databases">
        <title>The Draft Genome Sequence and Annotation of the Desert Woodrat Neotoma lepida.</title>
        <authorList>
            <person name="Campbell M."/>
            <person name="Oakeson K.F."/>
            <person name="Yandell M."/>
            <person name="Halpert J.R."/>
            <person name="Dearing D."/>
        </authorList>
    </citation>
    <scope>NUCLEOTIDE SEQUENCE [LARGE SCALE GENOMIC DNA]</scope>
    <source>
        <strain evidence="6">417</strain>
        <tissue evidence="6">Liver</tissue>
    </source>
</reference>
<dbReference type="STRING" id="56216.A0A1A6H6H8"/>
<dbReference type="GO" id="GO:0042110">
    <property type="term" value="P:T cell activation"/>
    <property type="evidence" value="ECO:0007669"/>
    <property type="project" value="TreeGrafter"/>
</dbReference>